<dbReference type="Proteomes" id="UP000198940">
    <property type="component" value="Unassembled WGS sequence"/>
</dbReference>
<dbReference type="OrthoDB" id="9814290at2"/>
<comment type="subcellular location">
    <subcellularLocation>
        <location evidence="1">Membrane</location>
        <topology evidence="1">Multi-pass membrane protein</topology>
    </subcellularLocation>
</comment>
<feature type="transmembrane region" description="Helical" evidence="6">
    <location>
        <begin position="432"/>
        <end position="455"/>
    </location>
</feature>
<evidence type="ECO:0000259" key="8">
    <source>
        <dbReference type="Pfam" id="PF05140"/>
    </source>
</evidence>
<evidence type="ECO:0000256" key="2">
    <source>
        <dbReference type="ARBA" id="ARBA00022692"/>
    </source>
</evidence>
<organism evidence="10 11">
    <name type="scientific">Flagellimonas taeanensis</name>
    <dbReference type="NCBI Taxonomy" id="1005926"/>
    <lineage>
        <taxon>Bacteria</taxon>
        <taxon>Pseudomonadati</taxon>
        <taxon>Bacteroidota</taxon>
        <taxon>Flavobacteriia</taxon>
        <taxon>Flavobacteriales</taxon>
        <taxon>Flavobacteriaceae</taxon>
        <taxon>Flagellimonas</taxon>
    </lineage>
</organism>
<name>A0A1M6X6A7_9FLAO</name>
<accession>A0A1M6X6A7</accession>
<dbReference type="Pfam" id="PF01578">
    <property type="entry name" value="Cytochrom_C_asm"/>
    <property type="match status" value="1"/>
</dbReference>
<feature type="domain" description="ResB-like" evidence="8">
    <location>
        <begin position="348"/>
        <end position="422"/>
    </location>
</feature>
<dbReference type="GO" id="GO:0017004">
    <property type="term" value="P:cytochrome complex assembly"/>
    <property type="evidence" value="ECO:0007669"/>
    <property type="project" value="UniProtKB-KW"/>
</dbReference>
<keyword evidence="12" id="KW-1185">Reference proteome</keyword>
<keyword evidence="5 6" id="KW-0472">Membrane</keyword>
<evidence type="ECO:0000313" key="10">
    <source>
        <dbReference type="EMBL" id="SHL01454.1"/>
    </source>
</evidence>
<feature type="transmembrane region" description="Helical" evidence="6">
    <location>
        <begin position="872"/>
        <end position="901"/>
    </location>
</feature>
<protein>
    <submittedName>
        <fullName evidence="10">Cytochrome c-type biogenesis protein CcsB</fullName>
    </submittedName>
</protein>
<feature type="transmembrane region" description="Helical" evidence="6">
    <location>
        <begin position="81"/>
        <end position="101"/>
    </location>
</feature>
<dbReference type="STRING" id="1055723.SAMN05216293_2456"/>
<evidence type="ECO:0000313" key="9">
    <source>
        <dbReference type="EMBL" id="SFB97469.1"/>
    </source>
</evidence>
<feature type="transmembrane region" description="Helical" evidence="6">
    <location>
        <begin position="986"/>
        <end position="1006"/>
    </location>
</feature>
<feature type="transmembrane region" description="Helical" evidence="6">
    <location>
        <begin position="961"/>
        <end position="979"/>
    </location>
</feature>
<dbReference type="InterPro" id="IPR002541">
    <property type="entry name" value="Cyt_c_assembly"/>
</dbReference>
<gene>
    <name evidence="9" type="ORF">SAMN04487891_104144</name>
    <name evidence="10" type="ORF">SAMN05216293_2456</name>
</gene>
<dbReference type="InterPro" id="IPR007816">
    <property type="entry name" value="ResB-like_domain"/>
</dbReference>
<keyword evidence="4 6" id="KW-1133">Transmembrane helix</keyword>
<dbReference type="PANTHER" id="PTHR30071:SF1">
    <property type="entry name" value="CYTOCHROME B_B6 PROTEIN-RELATED"/>
    <property type="match status" value="1"/>
</dbReference>
<dbReference type="InterPro" id="IPR045062">
    <property type="entry name" value="Cyt_c_biogenesis_CcsA/CcmC"/>
</dbReference>
<evidence type="ECO:0000256" key="4">
    <source>
        <dbReference type="ARBA" id="ARBA00022989"/>
    </source>
</evidence>
<dbReference type="GO" id="GO:0020037">
    <property type="term" value="F:heme binding"/>
    <property type="evidence" value="ECO:0007669"/>
    <property type="project" value="InterPro"/>
</dbReference>
<dbReference type="AlphaFoldDB" id="A0A1M6X6A7"/>
<feature type="transmembrane region" description="Helical" evidence="6">
    <location>
        <begin position="52"/>
        <end position="69"/>
    </location>
</feature>
<dbReference type="PANTHER" id="PTHR30071">
    <property type="entry name" value="HEME EXPORTER PROTEIN C"/>
    <property type="match status" value="1"/>
</dbReference>
<dbReference type="Pfam" id="PF05140">
    <property type="entry name" value="ResB"/>
    <property type="match status" value="1"/>
</dbReference>
<dbReference type="RefSeq" id="WP_083569686.1">
    <property type="nucleotide sequence ID" value="NZ_FOKU01000004.1"/>
</dbReference>
<sequence length="1051" mass="119220">MKTIFMKLIFILGSTWLMVILFVALALGMGLGTFIENAHSIDAARIYIYNSWWFETLMGLFVINFFLNIKKFGLHLKHKWPTLTIHLALVVIIIGAFITRYHGFTGLISIREGATSDEVLSDDAFLEVEIEARKGTRTLKQHIEKQQLLSSATPRLNTFSIGTVFDNRDITISYKDFVENARWSFRKEPQGALFLKIVETKQGERHDHFIKENELLHCGDISYSLNKPVEGAYNFLTLREGSLLEPPLTGSSLEMATGRKTEIVGGQRDTVKTKVLYDFGKVKFVVPEPPAMGALVLTSGTSSGEMDGSHGLILTVASDTIQREVVVLGKKRKVGEPTTTMIDGLGYTITYGSKVHELPFQLKLDDFIAERYPGTTNSYSAFESRVEVLDGQKKQSAEIYMNHVLDYRGYRFFQSSFHPDEKGTILSVNHDFLGTMVTYIGYFLLYFGLLAILFAKKSRFGQVVRKLKRLDAMTKWAGPIILLLVSFQGYGQRDIDPMDSMVQKKLDSILLHYKVPESHAAKFGRLVIQDANGRMKPMDTYASEVLRKISKDYSYKELNANQTILSMIQFPELWFNVPLIYIKSGNDSLRSLLGISREAKLAPLSKFFDKEGGYKIKDQVTLAYKSMVPNQFEKDFIEVDRRVNLLYNTLSGEGLRLFPIPNESNNTWTSNRKLVGLGFQKRDSLFVAGILPLYFNTFSKEIPTGNFQESLRLLEQIEKYQSKFGHEVIPNASKINLEILYNEYDVFKNLFSWYLSFGLLLLIAAILHLFKGRGPFGDMLWIPRVGIYLCFAAHTLGLLARWYISGHAPWSDAYESIIYISWATMLFGIVIGRKFDLALAATAFVNAMILMVAHWNWLDPAIANLQPVLNSYWLMIHVAIIVASYGPFTLGMILSALSLLFMALLNKRNHGNLRLAIKKLTLLTEITLTIGLVMLTIGNFLGGQWANESWGRYWAWDPKETWALVSIMVYALIIHMRLVPKLNNTWLFSTMGVLGFYAILMTYFGVNFYLSGLHSYAQGDNIVTPGFIYYSLGVVGILAGISYFKRKRYPV</sequence>
<evidence type="ECO:0000256" key="1">
    <source>
        <dbReference type="ARBA" id="ARBA00004141"/>
    </source>
</evidence>
<evidence type="ECO:0000256" key="3">
    <source>
        <dbReference type="ARBA" id="ARBA00022748"/>
    </source>
</evidence>
<evidence type="ECO:0000259" key="7">
    <source>
        <dbReference type="Pfam" id="PF01578"/>
    </source>
</evidence>
<evidence type="ECO:0000313" key="12">
    <source>
        <dbReference type="Proteomes" id="UP000198940"/>
    </source>
</evidence>
<feature type="transmembrane region" description="Helical" evidence="6">
    <location>
        <begin position="751"/>
        <end position="770"/>
    </location>
</feature>
<evidence type="ECO:0000313" key="11">
    <source>
        <dbReference type="Proteomes" id="UP000184031"/>
    </source>
</evidence>
<keyword evidence="3" id="KW-0201">Cytochrome c-type biogenesis</keyword>
<dbReference type="GO" id="GO:0005886">
    <property type="term" value="C:plasma membrane"/>
    <property type="evidence" value="ECO:0007669"/>
    <property type="project" value="TreeGrafter"/>
</dbReference>
<feature type="transmembrane region" description="Helical" evidence="6">
    <location>
        <begin position="816"/>
        <end position="832"/>
    </location>
</feature>
<comment type="caution">
    <text evidence="10">The sequence shown here is derived from an EMBL/GenBank/DDBJ whole genome shotgun (WGS) entry which is preliminary data.</text>
</comment>
<feature type="transmembrane region" description="Helical" evidence="6">
    <location>
        <begin position="782"/>
        <end position="804"/>
    </location>
</feature>
<feature type="transmembrane region" description="Helical" evidence="6">
    <location>
        <begin position="922"/>
        <end position="941"/>
    </location>
</feature>
<feature type="transmembrane region" description="Helical" evidence="6">
    <location>
        <begin position="837"/>
        <end position="857"/>
    </location>
</feature>
<feature type="transmembrane region" description="Helical" evidence="6">
    <location>
        <begin position="1026"/>
        <end position="1044"/>
    </location>
</feature>
<proteinExistence type="predicted"/>
<feature type="domain" description="Cytochrome c assembly protein" evidence="7">
    <location>
        <begin position="810"/>
        <end position="1014"/>
    </location>
</feature>
<evidence type="ECO:0000256" key="6">
    <source>
        <dbReference type="SAM" id="Phobius"/>
    </source>
</evidence>
<dbReference type="Proteomes" id="UP000184031">
    <property type="component" value="Unassembled WGS sequence"/>
</dbReference>
<keyword evidence="2 6" id="KW-0812">Transmembrane</keyword>
<feature type="transmembrane region" description="Helical" evidence="6">
    <location>
        <begin position="476"/>
        <end position="491"/>
    </location>
</feature>
<dbReference type="EMBL" id="FOKU01000004">
    <property type="protein sequence ID" value="SFB97469.1"/>
    <property type="molecule type" value="Genomic_DNA"/>
</dbReference>
<evidence type="ECO:0000256" key="5">
    <source>
        <dbReference type="ARBA" id="ARBA00023136"/>
    </source>
</evidence>
<reference evidence="10 11" key="1">
    <citation type="submission" date="2016-11" db="EMBL/GenBank/DDBJ databases">
        <authorList>
            <person name="Varghese N."/>
            <person name="Submissions S."/>
        </authorList>
    </citation>
    <scope>NUCLEOTIDE SEQUENCE [LARGE SCALE GENOMIC DNA]</scope>
    <source>
        <strain evidence="10 11">CGMCC 1.12174</strain>
        <strain evidence="9 12">DSM 26351</strain>
    </source>
</reference>
<dbReference type="EMBL" id="FRAT01000006">
    <property type="protein sequence ID" value="SHL01454.1"/>
    <property type="molecule type" value="Genomic_DNA"/>
</dbReference>